<dbReference type="Proteomes" id="UP000009286">
    <property type="component" value="Chromosome"/>
</dbReference>
<reference evidence="2 3" key="1">
    <citation type="journal article" date="2011" name="BMC Genomics">
        <title>Genomic insights into an obligate epibiotic bacterial predator: Micavibrio aeruginosavorus ARL-13.</title>
        <authorList>
            <person name="Wang Z."/>
            <person name="Kadouri D."/>
            <person name="Wu M."/>
        </authorList>
    </citation>
    <scope>NUCLEOTIDE SEQUENCE [LARGE SCALE GENOMIC DNA]</scope>
    <source>
        <strain evidence="2 3">ARL-13</strain>
    </source>
</reference>
<keyword evidence="1" id="KW-0812">Transmembrane</keyword>
<evidence type="ECO:0000313" key="3">
    <source>
        <dbReference type="Proteomes" id="UP000009286"/>
    </source>
</evidence>
<evidence type="ECO:0000313" key="2">
    <source>
        <dbReference type="EMBL" id="AEP09963.1"/>
    </source>
</evidence>
<protein>
    <submittedName>
        <fullName evidence="2">Putative membrane protein</fullName>
    </submittedName>
</protein>
<accession>G2KQN5</accession>
<feature type="transmembrane region" description="Helical" evidence="1">
    <location>
        <begin position="86"/>
        <end position="110"/>
    </location>
</feature>
<sequence>MFGKVFSINQKTVMDAIMFFVVQTVILVGISTTLVHVLGMMGVIDGAAGSFFEGGSVYTMIGSAFVLLLASGIVMSKGLSSDVFSIILAVAGVYLAWTTGVLLGLIPVALLSTFDARK</sequence>
<feature type="transmembrane region" description="Helical" evidence="1">
    <location>
        <begin position="12"/>
        <end position="35"/>
    </location>
</feature>
<gene>
    <name evidence="2" type="ordered locus">MICA_1650</name>
</gene>
<dbReference type="OrthoDB" id="9831353at2"/>
<dbReference type="HOGENOM" id="CLU_2070389_0_0_5"/>
<evidence type="ECO:0000256" key="1">
    <source>
        <dbReference type="SAM" id="Phobius"/>
    </source>
</evidence>
<keyword evidence="1" id="KW-1133">Transmembrane helix</keyword>
<dbReference type="AlphaFoldDB" id="G2KQN5"/>
<organism evidence="2 3">
    <name type="scientific">Micavibrio aeruginosavorus (strain ARL-13)</name>
    <dbReference type="NCBI Taxonomy" id="856793"/>
    <lineage>
        <taxon>Bacteria</taxon>
        <taxon>Pseudomonadati</taxon>
        <taxon>Bdellovibrionota</taxon>
        <taxon>Bdellovibrionia</taxon>
        <taxon>Bdellovibrionales</taxon>
        <taxon>Pseudobdellovibrionaceae</taxon>
        <taxon>Micavibrio</taxon>
    </lineage>
</organism>
<dbReference type="KEGG" id="mai:MICA_1650"/>
<dbReference type="EMBL" id="CP002382">
    <property type="protein sequence ID" value="AEP09963.1"/>
    <property type="molecule type" value="Genomic_DNA"/>
</dbReference>
<dbReference type="RefSeq" id="WP_014103186.1">
    <property type="nucleotide sequence ID" value="NC_016026.1"/>
</dbReference>
<keyword evidence="3" id="KW-1185">Reference proteome</keyword>
<name>G2KQN5_MICAA</name>
<proteinExistence type="predicted"/>
<dbReference type="STRING" id="856793.MICA_1650"/>
<feature type="transmembrane region" description="Helical" evidence="1">
    <location>
        <begin position="55"/>
        <end position="74"/>
    </location>
</feature>
<keyword evidence="1" id="KW-0472">Membrane</keyword>